<keyword evidence="2" id="KW-1003">Cell membrane</keyword>
<reference evidence="10" key="1">
    <citation type="journal article" date="2019" name="Int. J. Syst. Evol. Microbiol.">
        <title>The Global Catalogue of Microorganisms (GCM) 10K type strain sequencing project: providing services to taxonomists for standard genome sequencing and annotation.</title>
        <authorList>
            <consortium name="The Broad Institute Genomics Platform"/>
            <consortium name="The Broad Institute Genome Sequencing Center for Infectious Disease"/>
            <person name="Wu L."/>
            <person name="Ma J."/>
        </authorList>
    </citation>
    <scope>NUCLEOTIDE SEQUENCE [LARGE SCALE GENOMIC DNA]</scope>
    <source>
        <strain evidence="10">JCM 18657</strain>
    </source>
</reference>
<evidence type="ECO:0000256" key="3">
    <source>
        <dbReference type="ARBA" id="ARBA00022692"/>
    </source>
</evidence>
<dbReference type="InterPro" id="IPR055431">
    <property type="entry name" value="RsgI_M"/>
</dbReference>
<dbReference type="Proteomes" id="UP001596528">
    <property type="component" value="Unassembled WGS sequence"/>
</dbReference>
<evidence type="ECO:0000256" key="1">
    <source>
        <dbReference type="ARBA" id="ARBA00004162"/>
    </source>
</evidence>
<dbReference type="Pfam" id="PF12791">
    <property type="entry name" value="RsgI_N"/>
    <property type="match status" value="1"/>
</dbReference>
<comment type="caution">
    <text evidence="9">The sequence shown here is derived from an EMBL/GenBank/DDBJ whole genome shotgun (WGS) entry which is preliminary data.</text>
</comment>
<feature type="compositionally biased region" description="Basic and acidic residues" evidence="6">
    <location>
        <begin position="327"/>
        <end position="339"/>
    </location>
</feature>
<dbReference type="EMBL" id="JBHTGQ010000032">
    <property type="protein sequence ID" value="MFC7751035.1"/>
    <property type="molecule type" value="Genomic_DNA"/>
</dbReference>
<evidence type="ECO:0000256" key="2">
    <source>
        <dbReference type="ARBA" id="ARBA00022475"/>
    </source>
</evidence>
<feature type="domain" description="RsgI N-terminal anti-sigma" evidence="8">
    <location>
        <begin position="2"/>
        <end position="50"/>
    </location>
</feature>
<name>A0ABW2V6G9_9BACL</name>
<protein>
    <submittedName>
        <fullName evidence="9">Anti-sigma factor domain-containing protein</fullName>
    </submittedName>
</protein>
<feature type="compositionally biased region" description="Low complexity" evidence="6">
    <location>
        <begin position="292"/>
        <end position="308"/>
    </location>
</feature>
<evidence type="ECO:0000259" key="8">
    <source>
        <dbReference type="PROSITE" id="PS51849"/>
    </source>
</evidence>
<evidence type="ECO:0000256" key="4">
    <source>
        <dbReference type="ARBA" id="ARBA00022989"/>
    </source>
</evidence>
<feature type="compositionally biased region" description="Basic and acidic residues" evidence="6">
    <location>
        <begin position="277"/>
        <end position="290"/>
    </location>
</feature>
<evidence type="ECO:0000256" key="5">
    <source>
        <dbReference type="ARBA" id="ARBA00023136"/>
    </source>
</evidence>
<sequence>MQKGVVMEITPGEIVLLTRDGQFIRIPRGSRECEIGDEIQLVQQPAPVRGGSFRMRALVSGLVAACVLLVMGLAALFGRFDRDPVIMAYVTLDINPSVEMGIDTKERVRELTGINPEGAALISGLDYNGKTVAQLTAELVALAEQQGYLKKVEEVDIVVSTTPVIEASEDEEDKLVSAVSTAVAESLPPEQKETATIISRPVPVEVRQEALVHGISAGKYAIYLEAKKKNPESKDIDLNAFKTKSVSQLAKEAGGVSKLIDEKNRLSKDDLRRLVLAEKEREKEEKDKNKGKATPTPAKNAPAAAKPTSFRFIPTPTVKQTPNRNYDWLKRDDDEDRRNSGSRNDNGNADRRGGNSGNRGDSKDDGRDRGKGSGKAAPTPTVKLTATPKSTAKPTVKPTSTPAKRPNGDDRDRDRNDDRDRNNNKNDRDRDDRRDDRWR</sequence>
<keyword evidence="10" id="KW-1185">Reference proteome</keyword>
<keyword evidence="4 7" id="KW-1133">Transmembrane helix</keyword>
<accession>A0ABW2V6G9</accession>
<feature type="compositionally biased region" description="Basic and acidic residues" evidence="6">
    <location>
        <begin position="406"/>
        <end position="439"/>
    </location>
</feature>
<dbReference type="InterPro" id="IPR024449">
    <property type="entry name" value="Anti-sigma_RsgI_N"/>
</dbReference>
<organism evidence="9 10">
    <name type="scientific">Paenibacillus thermoaerophilus</name>
    <dbReference type="NCBI Taxonomy" id="1215385"/>
    <lineage>
        <taxon>Bacteria</taxon>
        <taxon>Bacillati</taxon>
        <taxon>Bacillota</taxon>
        <taxon>Bacilli</taxon>
        <taxon>Bacillales</taxon>
        <taxon>Paenibacillaceae</taxon>
        <taxon>Paenibacillus</taxon>
    </lineage>
</organism>
<keyword evidence="3 7" id="KW-0812">Transmembrane</keyword>
<feature type="transmembrane region" description="Helical" evidence="7">
    <location>
        <begin position="57"/>
        <end position="77"/>
    </location>
</feature>
<feature type="compositionally biased region" description="Polar residues" evidence="6">
    <location>
        <begin position="382"/>
        <end position="402"/>
    </location>
</feature>
<feature type="region of interest" description="Disordered" evidence="6">
    <location>
        <begin position="277"/>
        <end position="439"/>
    </location>
</feature>
<evidence type="ECO:0000313" key="10">
    <source>
        <dbReference type="Proteomes" id="UP001596528"/>
    </source>
</evidence>
<proteinExistence type="predicted"/>
<keyword evidence="5 7" id="KW-0472">Membrane</keyword>
<evidence type="ECO:0000256" key="6">
    <source>
        <dbReference type="SAM" id="MobiDB-lite"/>
    </source>
</evidence>
<dbReference type="RefSeq" id="WP_138789512.1">
    <property type="nucleotide sequence ID" value="NZ_JBHTGQ010000032.1"/>
</dbReference>
<comment type="subcellular location">
    <subcellularLocation>
        <location evidence="1">Cell membrane</location>
        <topology evidence="1">Single-pass membrane protein</topology>
    </subcellularLocation>
</comment>
<evidence type="ECO:0000256" key="7">
    <source>
        <dbReference type="SAM" id="Phobius"/>
    </source>
</evidence>
<evidence type="ECO:0000313" key="9">
    <source>
        <dbReference type="EMBL" id="MFC7751035.1"/>
    </source>
</evidence>
<dbReference type="PROSITE" id="PS51849">
    <property type="entry name" value="RSGI_N"/>
    <property type="match status" value="1"/>
</dbReference>
<feature type="compositionally biased region" description="Basic and acidic residues" evidence="6">
    <location>
        <begin position="360"/>
        <end position="371"/>
    </location>
</feature>
<gene>
    <name evidence="9" type="ORF">ACFQWB_14005</name>
</gene>
<dbReference type="Pfam" id="PF23750">
    <property type="entry name" value="RsgI_M"/>
    <property type="match status" value="1"/>
</dbReference>